<dbReference type="CDD" id="cd00371">
    <property type="entry name" value="HMA"/>
    <property type="match status" value="1"/>
</dbReference>
<dbReference type="InterPro" id="IPR006121">
    <property type="entry name" value="HMA_dom"/>
</dbReference>
<proteinExistence type="predicted"/>
<dbReference type="OrthoDB" id="432719at2759"/>
<dbReference type="InterPro" id="IPR036163">
    <property type="entry name" value="HMA_dom_sf"/>
</dbReference>
<accession>A0A6I9QEK5</accession>
<dbReference type="GO" id="GO:0046872">
    <property type="term" value="F:metal ion binding"/>
    <property type="evidence" value="ECO:0007669"/>
    <property type="project" value="UniProtKB-KW"/>
</dbReference>
<feature type="region of interest" description="Disordered" evidence="2">
    <location>
        <begin position="18"/>
        <end position="55"/>
    </location>
</feature>
<gene>
    <name evidence="5" type="primary">LOC105034608</name>
</gene>
<evidence type="ECO:0000313" key="5">
    <source>
        <dbReference type="RefSeq" id="XP_010908123.1"/>
    </source>
</evidence>
<evidence type="ECO:0000256" key="2">
    <source>
        <dbReference type="SAM" id="MobiDB-lite"/>
    </source>
</evidence>
<feature type="domain" description="HMA" evidence="3">
    <location>
        <begin position="57"/>
        <end position="109"/>
    </location>
</feature>
<keyword evidence="1" id="KW-0479">Metal-binding</keyword>
<dbReference type="PROSITE" id="PS50846">
    <property type="entry name" value="HMA_2"/>
    <property type="match status" value="1"/>
</dbReference>
<dbReference type="InterPro" id="IPR017969">
    <property type="entry name" value="Heavy-metal-associated_CS"/>
</dbReference>
<dbReference type="RefSeq" id="XP_010908123.1">
    <property type="nucleotide sequence ID" value="XM_010909821.2"/>
</dbReference>
<reference evidence="5" key="1">
    <citation type="submission" date="2025-08" db="UniProtKB">
        <authorList>
            <consortium name="RefSeq"/>
        </authorList>
    </citation>
    <scope>IDENTIFICATION</scope>
</reference>
<dbReference type="Pfam" id="PF00403">
    <property type="entry name" value="HMA"/>
    <property type="match status" value="1"/>
</dbReference>
<dbReference type="Proteomes" id="UP000504607">
    <property type="component" value="Unplaced"/>
</dbReference>
<organism evidence="4 5">
    <name type="scientific">Elaeis guineensis var. tenera</name>
    <name type="common">Oil palm</name>
    <dbReference type="NCBI Taxonomy" id="51953"/>
    <lineage>
        <taxon>Eukaryota</taxon>
        <taxon>Viridiplantae</taxon>
        <taxon>Streptophyta</taxon>
        <taxon>Embryophyta</taxon>
        <taxon>Tracheophyta</taxon>
        <taxon>Spermatophyta</taxon>
        <taxon>Magnoliopsida</taxon>
        <taxon>Liliopsida</taxon>
        <taxon>Arecaceae</taxon>
        <taxon>Arecoideae</taxon>
        <taxon>Cocoseae</taxon>
        <taxon>Elaeidinae</taxon>
        <taxon>Elaeis</taxon>
    </lineage>
</organism>
<dbReference type="AlphaFoldDB" id="A0A6I9QEK5"/>
<dbReference type="PROSITE" id="PS01047">
    <property type="entry name" value="HMA_1"/>
    <property type="match status" value="1"/>
</dbReference>
<evidence type="ECO:0000256" key="1">
    <source>
        <dbReference type="ARBA" id="ARBA00022723"/>
    </source>
</evidence>
<evidence type="ECO:0000259" key="3">
    <source>
        <dbReference type="PROSITE" id="PS50846"/>
    </source>
</evidence>
<dbReference type="SUPFAM" id="SSF55008">
    <property type="entry name" value="HMA, heavy metal-associated domain"/>
    <property type="match status" value="1"/>
</dbReference>
<protein>
    <submittedName>
        <fullName evidence="5">Copper-transporting ATPase HMA5-like</fullName>
    </submittedName>
</protein>
<dbReference type="PANTHER" id="PTHR46594">
    <property type="entry name" value="P-TYPE CATION-TRANSPORTING ATPASE"/>
    <property type="match status" value="1"/>
</dbReference>
<dbReference type="InParanoid" id="A0A6I9QEK5"/>
<sequence>MASRAFFLSCLRAEGSYRSLSPRPRYPSMPKYPKGAKASAAAAQDGEEQEEEEEEEKVALFSVLGMTCAACAGSVEKAIKRLPGIHDAAVDVLNDRVQVIFYPAFVSIS</sequence>
<dbReference type="Gene3D" id="3.30.70.100">
    <property type="match status" value="1"/>
</dbReference>
<dbReference type="PANTHER" id="PTHR46594:SF4">
    <property type="entry name" value="P-TYPE CATION-TRANSPORTING ATPASE"/>
    <property type="match status" value="1"/>
</dbReference>
<name>A0A6I9QEK5_ELAGV</name>
<keyword evidence="4" id="KW-1185">Reference proteome</keyword>
<feature type="compositionally biased region" description="Acidic residues" evidence="2">
    <location>
        <begin position="45"/>
        <end position="55"/>
    </location>
</feature>
<evidence type="ECO:0000313" key="4">
    <source>
        <dbReference type="Proteomes" id="UP000504607"/>
    </source>
</evidence>